<proteinExistence type="predicted"/>
<dbReference type="AlphaFoldDB" id="A0A5B7CV48"/>
<comment type="caution">
    <text evidence="2">The sequence shown here is derived from an EMBL/GenBank/DDBJ whole genome shotgun (WGS) entry which is preliminary data.</text>
</comment>
<evidence type="ECO:0000313" key="2">
    <source>
        <dbReference type="EMBL" id="MPC13038.1"/>
    </source>
</evidence>
<feature type="region of interest" description="Disordered" evidence="1">
    <location>
        <begin position="30"/>
        <end position="85"/>
    </location>
</feature>
<dbReference type="EMBL" id="VSRR010000254">
    <property type="protein sequence ID" value="MPC13038.1"/>
    <property type="molecule type" value="Genomic_DNA"/>
</dbReference>
<keyword evidence="3" id="KW-1185">Reference proteome</keyword>
<organism evidence="2 3">
    <name type="scientific">Portunus trituberculatus</name>
    <name type="common">Swimming crab</name>
    <name type="synonym">Neptunus trituberculatus</name>
    <dbReference type="NCBI Taxonomy" id="210409"/>
    <lineage>
        <taxon>Eukaryota</taxon>
        <taxon>Metazoa</taxon>
        <taxon>Ecdysozoa</taxon>
        <taxon>Arthropoda</taxon>
        <taxon>Crustacea</taxon>
        <taxon>Multicrustacea</taxon>
        <taxon>Malacostraca</taxon>
        <taxon>Eumalacostraca</taxon>
        <taxon>Eucarida</taxon>
        <taxon>Decapoda</taxon>
        <taxon>Pleocyemata</taxon>
        <taxon>Brachyura</taxon>
        <taxon>Eubrachyura</taxon>
        <taxon>Portunoidea</taxon>
        <taxon>Portunidae</taxon>
        <taxon>Portuninae</taxon>
        <taxon>Portunus</taxon>
    </lineage>
</organism>
<reference evidence="2 3" key="1">
    <citation type="submission" date="2019-05" db="EMBL/GenBank/DDBJ databases">
        <title>Another draft genome of Portunus trituberculatus and its Hox gene families provides insights of decapod evolution.</title>
        <authorList>
            <person name="Jeong J.-H."/>
            <person name="Song I."/>
            <person name="Kim S."/>
            <person name="Choi T."/>
            <person name="Kim D."/>
            <person name="Ryu S."/>
            <person name="Kim W."/>
        </authorList>
    </citation>
    <scope>NUCLEOTIDE SEQUENCE [LARGE SCALE GENOMIC DNA]</scope>
    <source>
        <tissue evidence="2">Muscle</tissue>
    </source>
</reference>
<name>A0A5B7CV48_PORTR</name>
<evidence type="ECO:0000313" key="3">
    <source>
        <dbReference type="Proteomes" id="UP000324222"/>
    </source>
</evidence>
<dbReference type="Proteomes" id="UP000324222">
    <property type="component" value="Unassembled WGS sequence"/>
</dbReference>
<accession>A0A5B7CV48</accession>
<evidence type="ECO:0000256" key="1">
    <source>
        <dbReference type="SAM" id="MobiDB-lite"/>
    </source>
</evidence>
<gene>
    <name evidence="2" type="ORF">E2C01_005755</name>
</gene>
<protein>
    <submittedName>
        <fullName evidence="2">Uncharacterized protein</fullName>
    </submittedName>
</protein>
<sequence>MGTGTPDAAGSQANTVKVTELHLLQASTFVTSKASSKASKSSEASTSSKASTSKAASSAISSTATTAAGGTSAASTNASNGNGTAMGLSLLSQEMLGFSVVLIGAMERGRKNSSH</sequence>